<evidence type="ECO:0000313" key="2">
    <source>
        <dbReference type="EMBL" id="RJL24243.1"/>
    </source>
</evidence>
<keyword evidence="3" id="KW-1185">Reference proteome</keyword>
<dbReference type="PANTHER" id="PTHR21310">
    <property type="entry name" value="AMINOGLYCOSIDE PHOSPHOTRANSFERASE-RELATED-RELATED"/>
    <property type="match status" value="1"/>
</dbReference>
<protein>
    <submittedName>
        <fullName evidence="2">Aminoglycoside phosphotransferase family protein</fullName>
    </submittedName>
</protein>
<proteinExistence type="predicted"/>
<sequence>MTGEGSLPRVADGAAFDAVRRDEKALRPGVDALLRRLGVRGREVERFATGTQPVYGVGGDLVLKLFPPIHREDAATETAALSAVGGRLPVPVPAVREAGEFDGWAYVLMDRLTGLGLADVWDEIPRGDRLRLAGALGETLAALHEIPAPELGPPDWTAWIEGRRENAEAHHRADGLAEEWVRQVPGFLDAVPLCDTPPVLLHTEIMREHLLVADGPGGWRLTGLFDFEPAMRGDREYEFAAVGIFVAAGDAGFLRTLLLAYGHRPADLDDDLRRRFLAHTLLHRYSSLDWYLGLLPVPGPRTLDALATSWFAT</sequence>
<dbReference type="InterPro" id="IPR051678">
    <property type="entry name" value="AGP_Transferase"/>
</dbReference>
<gene>
    <name evidence="2" type="ORF">D5H75_30895</name>
</gene>
<dbReference type="Pfam" id="PF01636">
    <property type="entry name" value="APH"/>
    <property type="match status" value="1"/>
</dbReference>
<dbReference type="GO" id="GO:0016740">
    <property type="term" value="F:transferase activity"/>
    <property type="evidence" value="ECO:0007669"/>
    <property type="project" value="UniProtKB-KW"/>
</dbReference>
<dbReference type="RefSeq" id="WP_119930099.1">
    <property type="nucleotide sequence ID" value="NZ_QZEY01000016.1"/>
</dbReference>
<evidence type="ECO:0000313" key="3">
    <source>
        <dbReference type="Proteomes" id="UP000265768"/>
    </source>
</evidence>
<dbReference type="Gene3D" id="3.90.1200.10">
    <property type="match status" value="1"/>
</dbReference>
<dbReference type="InterPro" id="IPR002575">
    <property type="entry name" value="Aminoglycoside_PTrfase"/>
</dbReference>
<dbReference type="PIRSF" id="PIRSF000707">
    <property type="entry name" value="Hygromycin-B_kinase"/>
    <property type="match status" value="1"/>
</dbReference>
<dbReference type="SUPFAM" id="SSF56112">
    <property type="entry name" value="Protein kinase-like (PK-like)"/>
    <property type="match status" value="1"/>
</dbReference>
<dbReference type="CDD" id="cd05120">
    <property type="entry name" value="APH_ChoK_like"/>
    <property type="match status" value="1"/>
</dbReference>
<organism evidence="2 3">
    <name type="scientific">Bailinhaonella thermotolerans</name>
    <dbReference type="NCBI Taxonomy" id="1070861"/>
    <lineage>
        <taxon>Bacteria</taxon>
        <taxon>Bacillati</taxon>
        <taxon>Actinomycetota</taxon>
        <taxon>Actinomycetes</taxon>
        <taxon>Streptosporangiales</taxon>
        <taxon>Streptosporangiaceae</taxon>
        <taxon>Bailinhaonella</taxon>
    </lineage>
</organism>
<dbReference type="AlphaFoldDB" id="A0A3A4AF19"/>
<accession>A0A3A4AF19</accession>
<reference evidence="2 3" key="1">
    <citation type="submission" date="2018-09" db="EMBL/GenBank/DDBJ databases">
        <title>YIM 75507 draft genome.</title>
        <authorList>
            <person name="Tang S."/>
            <person name="Feng Y."/>
        </authorList>
    </citation>
    <scope>NUCLEOTIDE SEQUENCE [LARGE SCALE GENOMIC DNA]</scope>
    <source>
        <strain evidence="2 3">YIM 75507</strain>
    </source>
</reference>
<feature type="domain" description="Aminoglycoside phosphotransferase" evidence="1">
    <location>
        <begin position="54"/>
        <end position="266"/>
    </location>
</feature>
<dbReference type="InterPro" id="IPR016259">
    <property type="entry name" value="Hygromycin-B_Kinase"/>
</dbReference>
<dbReference type="OrthoDB" id="2801014at2"/>
<evidence type="ECO:0000259" key="1">
    <source>
        <dbReference type="Pfam" id="PF01636"/>
    </source>
</evidence>
<comment type="caution">
    <text evidence="2">The sequence shown here is derived from an EMBL/GenBank/DDBJ whole genome shotgun (WGS) entry which is preliminary data.</text>
</comment>
<name>A0A3A4AF19_9ACTN</name>
<keyword evidence="2" id="KW-0808">Transferase</keyword>
<dbReference type="EMBL" id="QZEY01000016">
    <property type="protein sequence ID" value="RJL24243.1"/>
    <property type="molecule type" value="Genomic_DNA"/>
</dbReference>
<dbReference type="Proteomes" id="UP000265768">
    <property type="component" value="Unassembled WGS sequence"/>
</dbReference>
<dbReference type="PANTHER" id="PTHR21310:SF15">
    <property type="entry name" value="AMINOGLYCOSIDE PHOSPHOTRANSFERASE DOMAIN-CONTAINING PROTEIN"/>
    <property type="match status" value="1"/>
</dbReference>
<dbReference type="InterPro" id="IPR011009">
    <property type="entry name" value="Kinase-like_dom_sf"/>
</dbReference>